<dbReference type="InterPro" id="IPR011989">
    <property type="entry name" value="ARM-like"/>
</dbReference>
<dbReference type="AlphaFoldDB" id="T1EQM2"/>
<proteinExistence type="inferred from homology"/>
<name>T1EQM2_HELRO</name>
<dbReference type="STRING" id="6412.T1EQM2"/>
<dbReference type="CTD" id="20198872"/>
<evidence type="ECO:0000256" key="2">
    <source>
        <dbReference type="SAM" id="MobiDB-lite"/>
    </source>
</evidence>
<dbReference type="eggNOG" id="KOG2152">
    <property type="taxonomic scope" value="Eukaryota"/>
</dbReference>
<dbReference type="Gene3D" id="1.25.10.10">
    <property type="entry name" value="Leucine-rich Repeat Variant"/>
    <property type="match status" value="1"/>
</dbReference>
<dbReference type="EMBL" id="AMQM01000642">
    <property type="status" value="NOT_ANNOTATED_CDS"/>
    <property type="molecule type" value="Genomic_DNA"/>
</dbReference>
<reference evidence="4 6" key="2">
    <citation type="journal article" date="2013" name="Nature">
        <title>Insights into bilaterian evolution from three spiralian genomes.</title>
        <authorList>
            <person name="Simakov O."/>
            <person name="Marletaz F."/>
            <person name="Cho S.J."/>
            <person name="Edsinger-Gonzales E."/>
            <person name="Havlak P."/>
            <person name="Hellsten U."/>
            <person name="Kuo D.H."/>
            <person name="Larsson T."/>
            <person name="Lv J."/>
            <person name="Arendt D."/>
            <person name="Savage R."/>
            <person name="Osoegawa K."/>
            <person name="de Jong P."/>
            <person name="Grimwood J."/>
            <person name="Chapman J.A."/>
            <person name="Shapiro H."/>
            <person name="Aerts A."/>
            <person name="Otillar R.P."/>
            <person name="Terry A.Y."/>
            <person name="Boore J.L."/>
            <person name="Grigoriev I.V."/>
            <person name="Lindberg D.R."/>
            <person name="Seaver E.C."/>
            <person name="Weisblat D.A."/>
            <person name="Putnam N.H."/>
            <person name="Rokhsar D.S."/>
        </authorList>
    </citation>
    <scope>NUCLEOTIDE SEQUENCE</scope>
</reference>
<dbReference type="InterPro" id="IPR012502">
    <property type="entry name" value="WAPL_dom"/>
</dbReference>
<dbReference type="GeneID" id="20198872"/>
<protein>
    <recommendedName>
        <fullName evidence="3">WAPL domain-containing protein</fullName>
    </recommendedName>
</protein>
<dbReference type="EMBL" id="KB096324">
    <property type="protein sequence ID" value="ESO06517.1"/>
    <property type="molecule type" value="Genomic_DNA"/>
</dbReference>
<feature type="region of interest" description="Disordered" evidence="2">
    <location>
        <begin position="347"/>
        <end position="375"/>
    </location>
</feature>
<dbReference type="EnsemblMetazoa" id="HelroT160697">
    <property type="protein sequence ID" value="HelroP160697"/>
    <property type="gene ID" value="HelroG160697"/>
</dbReference>
<feature type="compositionally biased region" description="Basic and acidic residues" evidence="2">
    <location>
        <begin position="212"/>
        <end position="221"/>
    </location>
</feature>
<reference evidence="5" key="3">
    <citation type="submission" date="2015-06" db="UniProtKB">
        <authorList>
            <consortium name="EnsemblMetazoa"/>
        </authorList>
    </citation>
    <scope>IDENTIFICATION</scope>
</reference>
<dbReference type="Pfam" id="PF07814">
    <property type="entry name" value="WAPL"/>
    <property type="match status" value="1"/>
</dbReference>
<evidence type="ECO:0000256" key="1">
    <source>
        <dbReference type="ARBA" id="ARBA00006854"/>
    </source>
</evidence>
<organism evidence="5 6">
    <name type="scientific">Helobdella robusta</name>
    <name type="common">Californian leech</name>
    <dbReference type="NCBI Taxonomy" id="6412"/>
    <lineage>
        <taxon>Eukaryota</taxon>
        <taxon>Metazoa</taxon>
        <taxon>Spiralia</taxon>
        <taxon>Lophotrochozoa</taxon>
        <taxon>Annelida</taxon>
        <taxon>Clitellata</taxon>
        <taxon>Hirudinea</taxon>
        <taxon>Rhynchobdellida</taxon>
        <taxon>Glossiphoniidae</taxon>
        <taxon>Helobdella</taxon>
    </lineage>
</organism>
<comment type="similarity">
    <text evidence="1">Belongs to the WAPL family.</text>
</comment>
<dbReference type="KEGG" id="hro:HELRODRAFT_160697"/>
<dbReference type="HOGENOM" id="CLU_457320_0_0_1"/>
<feature type="region of interest" description="Disordered" evidence="2">
    <location>
        <begin position="498"/>
        <end position="521"/>
    </location>
</feature>
<evidence type="ECO:0000259" key="3">
    <source>
        <dbReference type="PROSITE" id="PS51271"/>
    </source>
</evidence>
<feature type="compositionally biased region" description="Polar residues" evidence="2">
    <location>
        <begin position="351"/>
        <end position="360"/>
    </location>
</feature>
<dbReference type="PANTHER" id="PTHR22100:SF13">
    <property type="entry name" value="WINGS APART-LIKE PROTEIN HOMOLOG"/>
    <property type="match status" value="1"/>
</dbReference>
<dbReference type="PANTHER" id="PTHR22100">
    <property type="entry name" value="WINGS APART-LIKE PROTEIN HOMOLOG"/>
    <property type="match status" value="1"/>
</dbReference>
<sequence length="597" mass="68070">MATSRRFLVSKTYGESSDCSSSKAFDEAMKIKPRSTFNKINIQAASTVSKWGKMTFTSTKISSVDHKLDSRKREFANEPEDPFSFEPEFSPCKIKRTEPATPLLAKFSSSENTVVDVRRKVEVDEVLHPSNNIKITNTGNISLDTKRKFYKSKNSANNNTEIKLKIKLNQPLESPINEYSINHEDSIELTSASHYNKVDHKPVTNNNVYKYNPDRFVDQPKQKFTPPSLEDKTAIKKKCIDIFPDEKIYETDCNSNNKHSATGNNYAHQKVIKNTNKNTVTNDKSADLNIKTDSTNKFADTKNTRNNAKFDKKTSQKKAKYKYRMWHEDDNEKDDVIDEDVDEDFPVFKKPSSSTYTKTNCQEEEPCTQESNNQQTQVVRDVKQAHECQESGETQEFEDDIEFIMDGLNPKQKLSISALSLLSKCTSSVFRMHLRAHGTLSQVFKSLSDAPDCPALSLCVACLFFLMSRDRLFVDMERSSYELMLKLLDVDDSISTSLSTSNKSSSTTTQISNTSTTQSNNNAPVKKALFFKSKHSKKSNANEDYDDVQRKVFNICCSSQHQQQQQQQQSSDKALFDLTLEQTMVWMHIFSLKHLIA</sequence>
<dbReference type="InterPro" id="IPR039874">
    <property type="entry name" value="WAPL"/>
</dbReference>
<evidence type="ECO:0000313" key="6">
    <source>
        <dbReference type="Proteomes" id="UP000015101"/>
    </source>
</evidence>
<dbReference type="RefSeq" id="XP_009015885.1">
    <property type="nucleotide sequence ID" value="XM_009017637.1"/>
</dbReference>
<dbReference type="Proteomes" id="UP000015101">
    <property type="component" value="Unassembled WGS sequence"/>
</dbReference>
<dbReference type="InParanoid" id="T1EQM2"/>
<accession>T1EQM2</accession>
<dbReference type="InterPro" id="IPR022771">
    <property type="entry name" value="WAPL_C"/>
</dbReference>
<gene>
    <name evidence="5" type="primary">20198872</name>
    <name evidence="4" type="ORF">HELRODRAFT_160697</name>
</gene>
<keyword evidence="6" id="KW-1185">Reference proteome</keyword>
<evidence type="ECO:0000313" key="4">
    <source>
        <dbReference type="EMBL" id="ESO06517.1"/>
    </source>
</evidence>
<dbReference type="PROSITE" id="PS51271">
    <property type="entry name" value="WAPL"/>
    <property type="match status" value="1"/>
</dbReference>
<reference evidence="6" key="1">
    <citation type="submission" date="2012-12" db="EMBL/GenBank/DDBJ databases">
        <authorList>
            <person name="Hellsten U."/>
            <person name="Grimwood J."/>
            <person name="Chapman J.A."/>
            <person name="Shapiro H."/>
            <person name="Aerts A."/>
            <person name="Otillar R.P."/>
            <person name="Terry A.Y."/>
            <person name="Boore J.L."/>
            <person name="Simakov O."/>
            <person name="Marletaz F."/>
            <person name="Cho S.-J."/>
            <person name="Edsinger-Gonzales E."/>
            <person name="Havlak P."/>
            <person name="Kuo D.-H."/>
            <person name="Larsson T."/>
            <person name="Lv J."/>
            <person name="Arendt D."/>
            <person name="Savage R."/>
            <person name="Osoegawa K."/>
            <person name="de Jong P."/>
            <person name="Lindberg D.R."/>
            <person name="Seaver E.C."/>
            <person name="Weisblat D.A."/>
            <person name="Putnam N.H."/>
            <person name="Grigoriev I.V."/>
            <person name="Rokhsar D.S."/>
        </authorList>
    </citation>
    <scope>NUCLEOTIDE SEQUENCE</scope>
</reference>
<feature type="domain" description="WAPL" evidence="3">
    <location>
        <begin position="369"/>
        <end position="491"/>
    </location>
</feature>
<dbReference type="OrthoDB" id="78088at2759"/>
<evidence type="ECO:0000313" key="5">
    <source>
        <dbReference type="EnsemblMetazoa" id="HelroP160697"/>
    </source>
</evidence>
<feature type="region of interest" description="Disordered" evidence="2">
    <location>
        <begin position="198"/>
        <end position="227"/>
    </location>
</feature>